<dbReference type="Gene3D" id="2.40.50.140">
    <property type="entry name" value="Nucleic acid-binding proteins"/>
    <property type="match status" value="1"/>
</dbReference>
<dbReference type="EMBL" id="VSSQ01046316">
    <property type="protein sequence ID" value="MPN00293.1"/>
    <property type="molecule type" value="Genomic_DNA"/>
</dbReference>
<organism evidence="3">
    <name type="scientific">bioreactor metagenome</name>
    <dbReference type="NCBI Taxonomy" id="1076179"/>
    <lineage>
        <taxon>unclassified sequences</taxon>
        <taxon>metagenomes</taxon>
        <taxon>ecological metagenomes</taxon>
    </lineage>
</organism>
<dbReference type="SUPFAM" id="SSF50249">
    <property type="entry name" value="Nucleic acid-binding proteins"/>
    <property type="match status" value="1"/>
</dbReference>
<dbReference type="PIRSF" id="PIRSF002070">
    <property type="entry name" value="SSB"/>
    <property type="match status" value="1"/>
</dbReference>
<dbReference type="GO" id="GO:0003697">
    <property type="term" value="F:single-stranded DNA binding"/>
    <property type="evidence" value="ECO:0007669"/>
    <property type="project" value="InterPro"/>
</dbReference>
<dbReference type="PANTHER" id="PTHR10302">
    <property type="entry name" value="SINGLE-STRANDED DNA-BINDING PROTEIN"/>
    <property type="match status" value="1"/>
</dbReference>
<accession>A0A645EI74</accession>
<feature type="region of interest" description="Disordered" evidence="2">
    <location>
        <begin position="102"/>
        <end position="142"/>
    </location>
</feature>
<dbReference type="InterPro" id="IPR011344">
    <property type="entry name" value="ssDNA-bd"/>
</dbReference>
<evidence type="ECO:0000313" key="3">
    <source>
        <dbReference type="EMBL" id="MPN00293.1"/>
    </source>
</evidence>
<dbReference type="InterPro" id="IPR000424">
    <property type="entry name" value="Primosome_PriB/ssb"/>
</dbReference>
<keyword evidence="1 3" id="KW-0238">DNA-binding</keyword>
<evidence type="ECO:0000256" key="2">
    <source>
        <dbReference type="SAM" id="MobiDB-lite"/>
    </source>
</evidence>
<proteinExistence type="inferred from homology"/>
<sequence length="142" mass="15605">MNKAFLIGNLTRDPEVRMTQNGVSVCSFTLAVERRFSGQGSEKQTDFIPVVAWRQLADLCGKYLQQGRQVAVIGAIHTRSYDAKDGTKRYVTEIAADEIKFLSKPQQDGGMPQRAPETSSSGLDLSDLEGFSDVDGTDEVPF</sequence>
<comment type="caution">
    <text evidence="3">The sequence shown here is derived from an EMBL/GenBank/DDBJ whole genome shotgun (WGS) entry which is preliminary data.</text>
</comment>
<dbReference type="NCBIfam" id="TIGR00621">
    <property type="entry name" value="ssb"/>
    <property type="match status" value="1"/>
</dbReference>
<dbReference type="Pfam" id="PF00436">
    <property type="entry name" value="SSB"/>
    <property type="match status" value="1"/>
</dbReference>
<dbReference type="GO" id="GO:0006260">
    <property type="term" value="P:DNA replication"/>
    <property type="evidence" value="ECO:0007669"/>
    <property type="project" value="InterPro"/>
</dbReference>
<dbReference type="AlphaFoldDB" id="A0A645EI74"/>
<dbReference type="HAMAP" id="MF_00984">
    <property type="entry name" value="SSB"/>
    <property type="match status" value="1"/>
</dbReference>
<dbReference type="PANTHER" id="PTHR10302:SF27">
    <property type="entry name" value="SINGLE-STRANDED DNA-BINDING PROTEIN"/>
    <property type="match status" value="1"/>
</dbReference>
<gene>
    <name evidence="3" type="ORF">SDC9_147487</name>
</gene>
<dbReference type="PROSITE" id="PS50935">
    <property type="entry name" value="SSB"/>
    <property type="match status" value="1"/>
</dbReference>
<protein>
    <submittedName>
        <fullName evidence="3">Single-stranded DNA-binding protein</fullName>
    </submittedName>
</protein>
<feature type="compositionally biased region" description="Acidic residues" evidence="2">
    <location>
        <begin position="126"/>
        <end position="142"/>
    </location>
</feature>
<dbReference type="CDD" id="cd04496">
    <property type="entry name" value="SSB_OBF"/>
    <property type="match status" value="1"/>
</dbReference>
<dbReference type="GO" id="GO:0009295">
    <property type="term" value="C:nucleoid"/>
    <property type="evidence" value="ECO:0007669"/>
    <property type="project" value="TreeGrafter"/>
</dbReference>
<reference evidence="3" key="1">
    <citation type="submission" date="2019-08" db="EMBL/GenBank/DDBJ databases">
        <authorList>
            <person name="Kucharzyk K."/>
            <person name="Murdoch R.W."/>
            <person name="Higgins S."/>
            <person name="Loffler F."/>
        </authorList>
    </citation>
    <scope>NUCLEOTIDE SEQUENCE</scope>
</reference>
<dbReference type="InterPro" id="IPR012340">
    <property type="entry name" value="NA-bd_OB-fold"/>
</dbReference>
<evidence type="ECO:0000256" key="1">
    <source>
        <dbReference type="ARBA" id="ARBA00023125"/>
    </source>
</evidence>
<name>A0A645EI74_9ZZZZ</name>